<keyword evidence="4" id="KW-1185">Reference proteome</keyword>
<protein>
    <submittedName>
        <fullName evidence="3">Glycosyltransferase family 4 protein</fullName>
    </submittedName>
</protein>
<feature type="domain" description="Glycosyl transferase family 1" evidence="1">
    <location>
        <begin position="198"/>
        <end position="351"/>
    </location>
</feature>
<reference evidence="3 4" key="1">
    <citation type="journal article" date="2021" name="Int. J. Syst. Evol. Microbiol.">
        <title>Amazonocrinis nigriterrae gen. nov., sp. nov., Atlanticothrix silvestris gen. nov., sp. nov. and Dendronalium phyllosphericum gen. nov., sp. nov., nostocacean cyanobacteria from Brazilian environments.</title>
        <authorList>
            <person name="Alvarenga D.O."/>
            <person name="Andreote A.P.D."/>
            <person name="Branco L.H.Z."/>
            <person name="Delbaje E."/>
            <person name="Cruz R.B."/>
            <person name="Varani A.M."/>
            <person name="Fiore M.F."/>
        </authorList>
    </citation>
    <scope>NUCLEOTIDE SEQUENCE [LARGE SCALE GENOMIC DNA]</scope>
    <source>
        <strain evidence="3 4">CENA67</strain>
    </source>
</reference>
<comment type="caution">
    <text evidence="3">The sequence shown here is derived from an EMBL/GenBank/DDBJ whole genome shotgun (WGS) entry which is preliminary data.</text>
</comment>
<dbReference type="RefSeq" id="WP_198127814.1">
    <property type="nucleotide sequence ID" value="NZ_JAECZC010000081.1"/>
</dbReference>
<dbReference type="InterPro" id="IPR028098">
    <property type="entry name" value="Glyco_trans_4-like_N"/>
</dbReference>
<accession>A0A8J7HYZ5</accession>
<dbReference type="InterPro" id="IPR001296">
    <property type="entry name" value="Glyco_trans_1"/>
</dbReference>
<evidence type="ECO:0000313" key="3">
    <source>
        <dbReference type="EMBL" id="MBH8566042.1"/>
    </source>
</evidence>
<evidence type="ECO:0000259" key="2">
    <source>
        <dbReference type="Pfam" id="PF13439"/>
    </source>
</evidence>
<dbReference type="CDD" id="cd03801">
    <property type="entry name" value="GT4_PimA-like"/>
    <property type="match status" value="1"/>
</dbReference>
<dbReference type="Gene3D" id="3.40.50.2000">
    <property type="entry name" value="Glycogen Phosphorylase B"/>
    <property type="match status" value="2"/>
</dbReference>
<dbReference type="PANTHER" id="PTHR45947:SF3">
    <property type="entry name" value="SULFOQUINOVOSYL TRANSFERASE SQD2"/>
    <property type="match status" value="1"/>
</dbReference>
<dbReference type="EMBL" id="JAECZC010000081">
    <property type="protein sequence ID" value="MBH8566042.1"/>
    <property type="molecule type" value="Genomic_DNA"/>
</dbReference>
<dbReference type="Proteomes" id="UP000632766">
    <property type="component" value="Unassembled WGS sequence"/>
</dbReference>
<proteinExistence type="predicted"/>
<feature type="domain" description="Glycosyltransferase subfamily 4-like N-terminal" evidence="2">
    <location>
        <begin position="16"/>
        <end position="175"/>
    </location>
</feature>
<organism evidence="3 4">
    <name type="scientific">Amazonocrinis nigriterrae CENA67</name>
    <dbReference type="NCBI Taxonomy" id="2794033"/>
    <lineage>
        <taxon>Bacteria</taxon>
        <taxon>Bacillati</taxon>
        <taxon>Cyanobacteriota</taxon>
        <taxon>Cyanophyceae</taxon>
        <taxon>Nostocales</taxon>
        <taxon>Nostocaceae</taxon>
        <taxon>Amazonocrinis</taxon>
        <taxon>Amazonocrinis nigriterrae</taxon>
    </lineage>
</organism>
<dbReference type="Pfam" id="PF13439">
    <property type="entry name" value="Glyco_transf_4"/>
    <property type="match status" value="1"/>
</dbReference>
<dbReference type="AlphaFoldDB" id="A0A8J7HYZ5"/>
<dbReference type="GO" id="GO:0016757">
    <property type="term" value="F:glycosyltransferase activity"/>
    <property type="evidence" value="ECO:0007669"/>
    <property type="project" value="InterPro"/>
</dbReference>
<name>A0A8J7HYZ5_9NOST</name>
<gene>
    <name evidence="3" type="ORF">I8748_28425</name>
</gene>
<evidence type="ECO:0000313" key="4">
    <source>
        <dbReference type="Proteomes" id="UP000632766"/>
    </source>
</evidence>
<dbReference type="Pfam" id="PF00534">
    <property type="entry name" value="Glycos_transf_1"/>
    <property type="match status" value="1"/>
</dbReference>
<evidence type="ECO:0000259" key="1">
    <source>
        <dbReference type="Pfam" id="PF00534"/>
    </source>
</evidence>
<sequence length="419" mass="46600">MKIAVIGSKGLPPKQGGIEHYCAELYPRIIQQGHSVDLFARSSYTDCRWFDNYDFHGVRIINLPSFDFRGMDALISCALGAIAASGTQYDIIHFHALGPSLFTFLPRLTAKKAKIVVTCQGLDWQRAKWGNFSSRLILAGEKAAVRFAHELIVVSKELQSYFLQTYGRQTVYIPNAPANYAQSDPNFSYGSSLNLMHRRYILFLGRLVPEKRPDLLIEAFCQLKPPGWKLVLAGGISDTKSYVSKLLDTVADNREIVFAGELRGERLAEIVRGAGLFVLPSDVEGLPLAMLEAMREGISVMASDIPPHKQLLSEQRGILFQAGNLDSCISCLDWAVNHPQELAIMADNAKKYVEFNYSWEQITTENLKLYETLLNSSATINTIDPHSIRIAEVGSIQQTPSAVVLHKAVTSEHVSVIKK</sequence>
<dbReference type="PANTHER" id="PTHR45947">
    <property type="entry name" value="SULFOQUINOVOSYL TRANSFERASE SQD2"/>
    <property type="match status" value="1"/>
</dbReference>
<dbReference type="InterPro" id="IPR050194">
    <property type="entry name" value="Glycosyltransferase_grp1"/>
</dbReference>
<dbReference type="SUPFAM" id="SSF53756">
    <property type="entry name" value="UDP-Glycosyltransferase/glycogen phosphorylase"/>
    <property type="match status" value="1"/>
</dbReference>